<name>A0A7E4VJZ2_PANRE</name>
<keyword evidence="1" id="KW-1185">Reference proteome</keyword>
<sequence length="89" mass="9888">MAFSGTLVFASHPVVDDLPSTSQVTTIIQPEPINNTMFTSFQSAFTNNVNSALETVQRLSYSVKPVNTLKKKCMASNTNNDYAHGYRWL</sequence>
<dbReference type="AlphaFoldDB" id="A0A7E4VJZ2"/>
<proteinExistence type="predicted"/>
<evidence type="ECO:0000313" key="2">
    <source>
        <dbReference type="WBParaSite" id="Pan_g22126.t1"/>
    </source>
</evidence>
<dbReference type="Proteomes" id="UP000492821">
    <property type="component" value="Unassembled WGS sequence"/>
</dbReference>
<protein>
    <submittedName>
        <fullName evidence="2">Mycoplasma haemagglutinin</fullName>
    </submittedName>
</protein>
<accession>A0A7E4VJZ2</accession>
<reference evidence="1" key="1">
    <citation type="journal article" date="2013" name="Genetics">
        <title>The draft genome and transcriptome of Panagrellus redivivus are shaped by the harsh demands of a free-living lifestyle.</title>
        <authorList>
            <person name="Srinivasan J."/>
            <person name="Dillman A.R."/>
            <person name="Macchietto M.G."/>
            <person name="Heikkinen L."/>
            <person name="Lakso M."/>
            <person name="Fracchia K.M."/>
            <person name="Antoshechkin I."/>
            <person name="Mortazavi A."/>
            <person name="Wong G."/>
            <person name="Sternberg P.W."/>
        </authorList>
    </citation>
    <scope>NUCLEOTIDE SEQUENCE [LARGE SCALE GENOMIC DNA]</scope>
    <source>
        <strain evidence="1">MT8872</strain>
    </source>
</reference>
<dbReference type="WBParaSite" id="Pan_g22126.t1">
    <property type="protein sequence ID" value="Pan_g22126.t1"/>
    <property type="gene ID" value="Pan_g22126"/>
</dbReference>
<evidence type="ECO:0000313" key="1">
    <source>
        <dbReference type="Proteomes" id="UP000492821"/>
    </source>
</evidence>
<reference evidence="2" key="2">
    <citation type="submission" date="2020-10" db="UniProtKB">
        <authorList>
            <consortium name="WormBaseParasite"/>
        </authorList>
    </citation>
    <scope>IDENTIFICATION</scope>
</reference>
<organism evidence="1 2">
    <name type="scientific">Panagrellus redivivus</name>
    <name type="common">Microworm</name>
    <dbReference type="NCBI Taxonomy" id="6233"/>
    <lineage>
        <taxon>Eukaryota</taxon>
        <taxon>Metazoa</taxon>
        <taxon>Ecdysozoa</taxon>
        <taxon>Nematoda</taxon>
        <taxon>Chromadorea</taxon>
        <taxon>Rhabditida</taxon>
        <taxon>Tylenchina</taxon>
        <taxon>Panagrolaimomorpha</taxon>
        <taxon>Panagrolaimoidea</taxon>
        <taxon>Panagrolaimidae</taxon>
        <taxon>Panagrellus</taxon>
    </lineage>
</organism>